<evidence type="ECO:0000256" key="4">
    <source>
        <dbReference type="ARBA" id="ARBA00022801"/>
    </source>
</evidence>
<evidence type="ECO:0000256" key="3">
    <source>
        <dbReference type="ARBA" id="ARBA00022670"/>
    </source>
</evidence>
<dbReference type="PROSITE" id="PS52035">
    <property type="entry name" value="PEPTIDASE_M14"/>
    <property type="match status" value="1"/>
</dbReference>
<evidence type="ECO:0000256" key="6">
    <source>
        <dbReference type="ARBA" id="ARBA00023049"/>
    </source>
</evidence>
<dbReference type="Proteomes" id="UP000030002">
    <property type="component" value="Unassembled WGS sequence"/>
</dbReference>
<dbReference type="GO" id="GO:0004181">
    <property type="term" value="F:metallocarboxypeptidase activity"/>
    <property type="evidence" value="ECO:0007669"/>
    <property type="project" value="InterPro"/>
</dbReference>
<feature type="active site" description="Proton donor/acceptor" evidence="7">
    <location>
        <position position="324"/>
    </location>
</feature>
<reference evidence="11 12" key="1">
    <citation type="submission" date="2013-08" db="EMBL/GenBank/DDBJ databases">
        <title>The genome sequence of Knoellia sinensis.</title>
        <authorList>
            <person name="Zhu W."/>
            <person name="Wang G."/>
        </authorList>
    </citation>
    <scope>NUCLEOTIDE SEQUENCE [LARGE SCALE GENOMIC DNA]</scope>
    <source>
        <strain evidence="11 12">KCTC 19936</strain>
    </source>
</reference>
<dbReference type="AlphaFoldDB" id="A0A0A0JD32"/>
<gene>
    <name evidence="11" type="ORF">N802_01910</name>
</gene>
<evidence type="ECO:0000256" key="5">
    <source>
        <dbReference type="ARBA" id="ARBA00022833"/>
    </source>
</evidence>
<keyword evidence="9" id="KW-0732">Signal</keyword>
<dbReference type="GO" id="GO:0005615">
    <property type="term" value="C:extracellular space"/>
    <property type="evidence" value="ECO:0007669"/>
    <property type="project" value="TreeGrafter"/>
</dbReference>
<name>A0A0A0JD32_9MICO</name>
<feature type="domain" description="Peptidase M14" evidence="10">
    <location>
        <begin position="50"/>
        <end position="355"/>
    </location>
</feature>
<feature type="chain" id="PRO_5038376017" description="Peptidase M14 domain-containing protein" evidence="9">
    <location>
        <begin position="24"/>
        <end position="383"/>
    </location>
</feature>
<dbReference type="GO" id="GO:0006508">
    <property type="term" value="P:proteolysis"/>
    <property type="evidence" value="ECO:0007669"/>
    <property type="project" value="UniProtKB-KW"/>
</dbReference>
<evidence type="ECO:0000256" key="2">
    <source>
        <dbReference type="ARBA" id="ARBA00005988"/>
    </source>
</evidence>
<dbReference type="GO" id="GO:0008270">
    <property type="term" value="F:zinc ion binding"/>
    <property type="evidence" value="ECO:0007669"/>
    <property type="project" value="InterPro"/>
</dbReference>
<sequence>MSSRPIHRLRTALVVGVCTLGLAAVPAATSVADPPPATPGGPWGEGNLSGLHSYEQLWSTLRQIDSSAKGSFDVSPAPRQSNTGRDIPVVTIGDGATNVMFIANQHGDEFVVSEGMVSLIRTLANGSRSSEEIRESLTVTIVPRVNVDGFDADVTDTAGRTTPWRQNYDPSCTVAPCDPFYAIGRGYDMNRYHSYSESALDHPYLPGLDNLNPVPESVAMRLLWDERQPELVVDFHHQGTYVDDDGRMITGSIMWPNADEEAERLGLGDTWTETIEDSQRAVAVMLNSVESKGYANITRYPSTTTPGIARNAYGLLGSASVLFEMRGGIGQKSGGYIAKTAETTGFALLESVADGSWLTTDLAPVRNIRERGDFVEAPERQHG</sequence>
<keyword evidence="12" id="KW-1185">Reference proteome</keyword>
<dbReference type="EMBL" id="AVPJ01000001">
    <property type="protein sequence ID" value="KGN35038.1"/>
    <property type="molecule type" value="Genomic_DNA"/>
</dbReference>
<evidence type="ECO:0000256" key="1">
    <source>
        <dbReference type="ARBA" id="ARBA00001947"/>
    </source>
</evidence>
<dbReference type="RefSeq" id="WP_035911275.1">
    <property type="nucleotide sequence ID" value="NZ_AVPJ01000001.1"/>
</dbReference>
<dbReference type="STRING" id="1385520.N802_01910"/>
<comment type="caution">
    <text evidence="11">The sequence shown here is derived from an EMBL/GenBank/DDBJ whole genome shotgun (WGS) entry which is preliminary data.</text>
</comment>
<evidence type="ECO:0000259" key="10">
    <source>
        <dbReference type="PROSITE" id="PS52035"/>
    </source>
</evidence>
<keyword evidence="6" id="KW-0482">Metalloprotease</keyword>
<comment type="cofactor">
    <cofactor evidence="1">
        <name>Zn(2+)</name>
        <dbReference type="ChEBI" id="CHEBI:29105"/>
    </cofactor>
</comment>
<keyword evidence="4" id="KW-0378">Hydrolase</keyword>
<evidence type="ECO:0000313" key="12">
    <source>
        <dbReference type="Proteomes" id="UP000030002"/>
    </source>
</evidence>
<evidence type="ECO:0000256" key="7">
    <source>
        <dbReference type="PROSITE-ProRule" id="PRU01379"/>
    </source>
</evidence>
<comment type="similarity">
    <text evidence="2 7">Belongs to the peptidase M14 family.</text>
</comment>
<dbReference type="eggNOG" id="COG2866">
    <property type="taxonomic scope" value="Bacteria"/>
</dbReference>
<feature type="signal peptide" evidence="9">
    <location>
        <begin position="1"/>
        <end position="23"/>
    </location>
</feature>
<dbReference type="InterPro" id="IPR000834">
    <property type="entry name" value="Peptidase_M14"/>
</dbReference>
<keyword evidence="5" id="KW-0862">Zinc</keyword>
<organism evidence="11 12">
    <name type="scientific">Knoellia sinensis KCTC 19936</name>
    <dbReference type="NCBI Taxonomy" id="1385520"/>
    <lineage>
        <taxon>Bacteria</taxon>
        <taxon>Bacillati</taxon>
        <taxon>Actinomycetota</taxon>
        <taxon>Actinomycetes</taxon>
        <taxon>Micrococcales</taxon>
        <taxon>Intrasporangiaceae</taxon>
        <taxon>Knoellia</taxon>
    </lineage>
</organism>
<dbReference type="PANTHER" id="PTHR11705:SF143">
    <property type="entry name" value="SLL0236 PROTEIN"/>
    <property type="match status" value="1"/>
</dbReference>
<keyword evidence="3" id="KW-0645">Protease</keyword>
<dbReference type="PANTHER" id="PTHR11705">
    <property type="entry name" value="PROTEASE FAMILY M14 CARBOXYPEPTIDASE A,B"/>
    <property type="match status" value="1"/>
</dbReference>
<dbReference type="Pfam" id="PF00246">
    <property type="entry name" value="Peptidase_M14"/>
    <property type="match status" value="1"/>
</dbReference>
<dbReference type="SUPFAM" id="SSF53187">
    <property type="entry name" value="Zn-dependent exopeptidases"/>
    <property type="match status" value="1"/>
</dbReference>
<protein>
    <recommendedName>
        <fullName evidence="10">Peptidase M14 domain-containing protein</fullName>
    </recommendedName>
</protein>
<evidence type="ECO:0000256" key="8">
    <source>
        <dbReference type="SAM" id="MobiDB-lite"/>
    </source>
</evidence>
<accession>A0A0A0JD32</accession>
<evidence type="ECO:0000256" key="9">
    <source>
        <dbReference type="SAM" id="SignalP"/>
    </source>
</evidence>
<dbReference type="Gene3D" id="3.40.630.10">
    <property type="entry name" value="Zn peptidases"/>
    <property type="match status" value="1"/>
</dbReference>
<evidence type="ECO:0000313" key="11">
    <source>
        <dbReference type="EMBL" id="KGN35038.1"/>
    </source>
</evidence>
<proteinExistence type="inferred from homology"/>
<feature type="region of interest" description="Disordered" evidence="8">
    <location>
        <begin position="69"/>
        <end position="88"/>
    </location>
</feature>